<feature type="region of interest" description="Disordered" evidence="1">
    <location>
        <begin position="1"/>
        <end position="29"/>
    </location>
</feature>
<proteinExistence type="predicted"/>
<feature type="domain" description="DUF6535" evidence="3">
    <location>
        <begin position="49"/>
        <end position="227"/>
    </location>
</feature>
<keyword evidence="2" id="KW-1133">Transmembrane helix</keyword>
<evidence type="ECO:0000313" key="5">
    <source>
        <dbReference type="Proteomes" id="UP000242287"/>
    </source>
</evidence>
<dbReference type="Proteomes" id="UP000242287">
    <property type="component" value="Unassembled WGS sequence"/>
</dbReference>
<organism evidence="4 5">
    <name type="scientific">Amanita thiersii Skay4041</name>
    <dbReference type="NCBI Taxonomy" id="703135"/>
    <lineage>
        <taxon>Eukaryota</taxon>
        <taxon>Fungi</taxon>
        <taxon>Dikarya</taxon>
        <taxon>Basidiomycota</taxon>
        <taxon>Agaricomycotina</taxon>
        <taxon>Agaricomycetes</taxon>
        <taxon>Agaricomycetidae</taxon>
        <taxon>Agaricales</taxon>
        <taxon>Pluteineae</taxon>
        <taxon>Amanitaceae</taxon>
        <taxon>Amanita</taxon>
    </lineage>
</organism>
<dbReference type="AlphaFoldDB" id="A0A2A9NJS0"/>
<gene>
    <name evidence="4" type="ORF">AMATHDRAFT_62892</name>
</gene>
<name>A0A2A9NJS0_9AGAR</name>
<accession>A0A2A9NJS0</accession>
<keyword evidence="2" id="KW-0812">Transmembrane</keyword>
<sequence length="679" mass="77352">MARDPPQSGIRSPAMSSPISPSHFYQHPEQPWRCGEPFRYGLPKKGDPWVHCRSLADKYDKNMCEAWRDEVDKLLIFAGLFSSAVTAFTIESYKWLDEDPNATTAHLLARFLSDQANITGAVGAANTTLPSASTFVADASVVRINIFWFLSLTLSLTTVLIGTLCLQWLREFQRDAALPNKDALALRQMRFDSLFRWKVPSILAALPLLLQCAVVLFFAGVLDLLWKRNHVVAGVLTAAIGIVVSFMVMTTVLPFAQFLYSLQRDILSMTQCPYKSPQSWLFYKFGRKVTAWTFDMVTTISSLFKGVMQKLGMKYATPEISISPLRVALMARRFINWTDYDADWLLRREAWYDDFKTENADIVRGLLWVDATFAQSLDVVYSLYHCVRELHPSVLARVVSGLRYGRGHPSSSAGSNESVAIYRKILQQVTLTEPQKIELLSKVWLQKHVEHGFHLRTHMMELHLRCMNAINGQFLVDYFGAPSLMFDSLRGSHPPDIVIQLLMTAMTGLMRDMFPQGIFKVIRRLMLEEGRFVDMSNCDWETRTILRHMVISILQECEKFVEREPGHDHSKKRSQILLCAEEIRDLLLQSQPAISRRIVKSWEGGRESVWDKMSNSSEYSLTNITWDSIASLAHAVDRKLTEWGGANQLYWHDSGPRWRALMKVVGVAPPSPFTPNTPN</sequence>
<feature type="transmembrane region" description="Helical" evidence="2">
    <location>
        <begin position="146"/>
        <end position="169"/>
    </location>
</feature>
<reference evidence="4 5" key="1">
    <citation type="submission" date="2014-02" db="EMBL/GenBank/DDBJ databases">
        <title>Transposable element dynamics among asymbiotic and ectomycorrhizal Amanita fungi.</title>
        <authorList>
            <consortium name="DOE Joint Genome Institute"/>
            <person name="Hess J."/>
            <person name="Skrede I."/>
            <person name="Wolfe B."/>
            <person name="LaButti K."/>
            <person name="Ohm R.A."/>
            <person name="Grigoriev I.V."/>
            <person name="Pringle A."/>
        </authorList>
    </citation>
    <scope>NUCLEOTIDE SEQUENCE [LARGE SCALE GENOMIC DNA]</scope>
    <source>
        <strain evidence="4 5">SKay4041</strain>
    </source>
</reference>
<evidence type="ECO:0000259" key="3">
    <source>
        <dbReference type="Pfam" id="PF20153"/>
    </source>
</evidence>
<dbReference type="EMBL" id="KZ302025">
    <property type="protein sequence ID" value="PFH49574.1"/>
    <property type="molecule type" value="Genomic_DNA"/>
</dbReference>
<evidence type="ECO:0000256" key="2">
    <source>
        <dbReference type="SAM" id="Phobius"/>
    </source>
</evidence>
<keyword evidence="2" id="KW-0472">Membrane</keyword>
<feature type="transmembrane region" description="Helical" evidence="2">
    <location>
        <begin position="197"/>
        <end position="219"/>
    </location>
</feature>
<dbReference type="InterPro" id="IPR045338">
    <property type="entry name" value="DUF6535"/>
</dbReference>
<dbReference type="Pfam" id="PF20153">
    <property type="entry name" value="DUF6535"/>
    <property type="match status" value="1"/>
</dbReference>
<evidence type="ECO:0000313" key="4">
    <source>
        <dbReference type="EMBL" id="PFH49574.1"/>
    </source>
</evidence>
<evidence type="ECO:0000256" key="1">
    <source>
        <dbReference type="SAM" id="MobiDB-lite"/>
    </source>
</evidence>
<keyword evidence="5" id="KW-1185">Reference proteome</keyword>
<protein>
    <recommendedName>
        <fullName evidence="3">DUF6535 domain-containing protein</fullName>
    </recommendedName>
</protein>
<feature type="transmembrane region" description="Helical" evidence="2">
    <location>
        <begin position="231"/>
        <end position="260"/>
    </location>
</feature>
<dbReference type="OrthoDB" id="3235960at2759"/>